<feature type="binding site" description="axial binding residue" evidence="11">
    <location>
        <position position="65"/>
    </location>
    <ligand>
        <name>heme b</name>
        <dbReference type="ChEBI" id="CHEBI:60344"/>
        <note>ligand shared with SDHC</note>
    </ligand>
    <ligandPart>
        <name>Fe</name>
        <dbReference type="ChEBI" id="CHEBI:18248"/>
    </ligandPart>
</feature>
<keyword evidence="8 12" id="KW-0496">Mitochondrion</keyword>
<keyword evidence="9 12" id="KW-0472">Membrane</keyword>
<dbReference type="AlphaFoldDB" id="A0A1W2TSX0"/>
<dbReference type="GO" id="GO:0006099">
    <property type="term" value="P:tricarboxylic acid cycle"/>
    <property type="evidence" value="ECO:0007669"/>
    <property type="project" value="TreeGrafter"/>
</dbReference>
<evidence type="ECO:0000256" key="11">
    <source>
        <dbReference type="PIRSR" id="PIRSR607992-2"/>
    </source>
</evidence>
<evidence type="ECO:0000256" key="4">
    <source>
        <dbReference type="ARBA" id="ARBA00022692"/>
    </source>
</evidence>
<dbReference type="FunFam" id="1.20.1300.10:FF:000007">
    <property type="entry name" value="Succinate dehydrogenase [ubiquinone] cytochrome b small subunit"/>
    <property type="match status" value="1"/>
</dbReference>
<dbReference type="SUPFAM" id="SSF81343">
    <property type="entry name" value="Fumarate reductase respiratory complex transmembrane subunits"/>
    <property type="match status" value="1"/>
</dbReference>
<keyword evidence="11" id="KW-0479">Metal-binding</keyword>
<protein>
    <recommendedName>
        <fullName evidence="12">Succinate dehydrogenase [ubiquinone] cytochrome b small subunit</fullName>
    </recommendedName>
</protein>
<organism evidence="13">
    <name type="scientific">Rosellinia necatrix</name>
    <name type="common">White root-rot fungus</name>
    <dbReference type="NCBI Taxonomy" id="77044"/>
    <lineage>
        <taxon>Eukaryota</taxon>
        <taxon>Fungi</taxon>
        <taxon>Dikarya</taxon>
        <taxon>Ascomycota</taxon>
        <taxon>Pezizomycotina</taxon>
        <taxon>Sordariomycetes</taxon>
        <taxon>Xylariomycetidae</taxon>
        <taxon>Xylariales</taxon>
        <taxon>Xylariaceae</taxon>
        <taxon>Rosellinia</taxon>
    </lineage>
</organism>
<keyword evidence="6 12" id="KW-0809">Transit peptide</keyword>
<dbReference type="GO" id="GO:0046872">
    <property type="term" value="F:metal ion binding"/>
    <property type="evidence" value="ECO:0007669"/>
    <property type="project" value="UniProtKB-KW"/>
</dbReference>
<sequence length="125" mass="13413">MTEVIKGTVNDAVPVPDPKPTHGSYHWTFERLIAAGLVPLTVAPFASGSLNPATDAVLCALLLVHSHTGFQSIIIDYIPSRSYAGAHKAAMWLLNIATILAGIGLYEFETNDVGITEAVKRVWKA</sequence>
<dbReference type="CDD" id="cd03496">
    <property type="entry name" value="SQR_TypeC_CybS"/>
    <property type="match status" value="1"/>
</dbReference>
<evidence type="ECO:0000256" key="10">
    <source>
        <dbReference type="PIRSR" id="PIRSR607992-1"/>
    </source>
</evidence>
<dbReference type="GO" id="GO:0098796">
    <property type="term" value="C:membrane protein complex"/>
    <property type="evidence" value="ECO:0007669"/>
    <property type="project" value="UniProtKB-ARBA"/>
</dbReference>
<comment type="similarity">
    <text evidence="2 12">Belongs to the CybS family.</text>
</comment>
<dbReference type="InterPro" id="IPR007992">
    <property type="entry name" value="CybS"/>
</dbReference>
<dbReference type="OrthoDB" id="18577at2759"/>
<gene>
    <name evidence="13" type="ORF">SAMD00023353_6400080</name>
</gene>
<dbReference type="OMA" id="SEGSYHW"/>
<proteinExistence type="inferred from homology"/>
<reference evidence="13" key="1">
    <citation type="submission" date="2016-03" db="EMBL/GenBank/DDBJ databases">
        <title>Draft genome sequence of Rosellinia necatrix.</title>
        <authorList>
            <person name="Kanematsu S."/>
        </authorList>
    </citation>
    <scope>NUCLEOTIDE SEQUENCE [LARGE SCALE GENOMIC DNA]</scope>
    <source>
        <strain evidence="13">W97</strain>
    </source>
</reference>
<dbReference type="InterPro" id="IPR034804">
    <property type="entry name" value="SQR/QFR_C/D"/>
</dbReference>
<evidence type="ECO:0000256" key="8">
    <source>
        <dbReference type="ARBA" id="ARBA00023128"/>
    </source>
</evidence>
<evidence type="ECO:0000256" key="7">
    <source>
        <dbReference type="ARBA" id="ARBA00022989"/>
    </source>
</evidence>
<comment type="subcellular location">
    <subcellularLocation>
        <location evidence="1 12">Mitochondrion inner membrane</location>
        <topology evidence="1 12">Multi-pass membrane protein</topology>
    </subcellularLocation>
</comment>
<keyword evidence="11" id="KW-0408">Iron</keyword>
<dbReference type="GO" id="GO:0006121">
    <property type="term" value="P:mitochondrial electron transport, succinate to ubiquinone"/>
    <property type="evidence" value="ECO:0007669"/>
    <property type="project" value="TreeGrafter"/>
</dbReference>
<keyword evidence="7" id="KW-1133">Transmembrane helix</keyword>
<evidence type="ECO:0000313" key="13">
    <source>
        <dbReference type="EMBL" id="GAP91636.2"/>
    </source>
</evidence>
<dbReference type="PANTHER" id="PTHR13337">
    <property type="entry name" value="SUCCINATE DEHYDROGENASE"/>
    <property type="match status" value="1"/>
</dbReference>
<dbReference type="Gene3D" id="1.20.1300.10">
    <property type="entry name" value="Fumarate reductase/succinate dehydrogenase, transmembrane subunit"/>
    <property type="match status" value="1"/>
</dbReference>
<evidence type="ECO:0000256" key="5">
    <source>
        <dbReference type="ARBA" id="ARBA00022792"/>
    </source>
</evidence>
<evidence type="ECO:0000313" key="14">
    <source>
        <dbReference type="Proteomes" id="UP000054516"/>
    </source>
</evidence>
<dbReference type="GO" id="GO:0020037">
    <property type="term" value="F:heme binding"/>
    <property type="evidence" value="ECO:0007669"/>
    <property type="project" value="TreeGrafter"/>
</dbReference>
<evidence type="ECO:0000256" key="1">
    <source>
        <dbReference type="ARBA" id="ARBA00004448"/>
    </source>
</evidence>
<feature type="binding site" evidence="10">
    <location>
        <position position="77"/>
    </location>
    <ligand>
        <name>a ubiquinone</name>
        <dbReference type="ChEBI" id="CHEBI:16389"/>
        <note>ligand shared with IP/SDHB</note>
    </ligand>
</feature>
<dbReference type="Proteomes" id="UP000054516">
    <property type="component" value="Unassembled WGS sequence"/>
</dbReference>
<evidence type="ECO:0000256" key="3">
    <source>
        <dbReference type="ARBA" id="ARBA00022448"/>
    </source>
</evidence>
<dbReference type="GO" id="GO:0048039">
    <property type="term" value="F:ubiquinone binding"/>
    <property type="evidence" value="ECO:0007669"/>
    <property type="project" value="TreeGrafter"/>
</dbReference>
<accession>A0A1W2TSX0</accession>
<dbReference type="GO" id="GO:0005743">
    <property type="term" value="C:mitochondrial inner membrane"/>
    <property type="evidence" value="ECO:0007669"/>
    <property type="project" value="UniProtKB-SubCell"/>
</dbReference>
<evidence type="ECO:0000256" key="2">
    <source>
        <dbReference type="ARBA" id="ARBA00007294"/>
    </source>
</evidence>
<keyword evidence="3" id="KW-0813">Transport</keyword>
<name>A0A1W2TSX0_ROSNE</name>
<keyword evidence="4" id="KW-0812">Transmembrane</keyword>
<dbReference type="EMBL" id="DF977509">
    <property type="protein sequence ID" value="GAP91636.2"/>
    <property type="molecule type" value="Genomic_DNA"/>
</dbReference>
<dbReference type="STRING" id="77044.A0A1W2TSX0"/>
<keyword evidence="5 12" id="KW-0999">Mitochondrion inner membrane</keyword>
<dbReference type="Pfam" id="PF05328">
    <property type="entry name" value="CybS"/>
    <property type="match status" value="1"/>
</dbReference>
<evidence type="ECO:0000256" key="12">
    <source>
        <dbReference type="RuleBase" id="RU364031"/>
    </source>
</evidence>
<keyword evidence="14" id="KW-1185">Reference proteome</keyword>
<evidence type="ECO:0000256" key="9">
    <source>
        <dbReference type="ARBA" id="ARBA00023136"/>
    </source>
</evidence>
<dbReference type="PANTHER" id="PTHR13337:SF2">
    <property type="entry name" value="SUCCINATE DEHYDROGENASE [UBIQUINONE] CYTOCHROME B SMALL SUBUNIT, MITOCHONDRIAL"/>
    <property type="match status" value="1"/>
</dbReference>
<evidence type="ECO:0000256" key="6">
    <source>
        <dbReference type="ARBA" id="ARBA00022946"/>
    </source>
</evidence>